<evidence type="ECO:0000313" key="2">
    <source>
        <dbReference type="Proteomes" id="UP000683360"/>
    </source>
</evidence>
<reference evidence="1" key="1">
    <citation type="submission" date="2021-03" db="EMBL/GenBank/DDBJ databases">
        <authorList>
            <person name="Bekaert M."/>
        </authorList>
    </citation>
    <scope>NUCLEOTIDE SEQUENCE</scope>
</reference>
<keyword evidence="2" id="KW-1185">Reference proteome</keyword>
<sequence length="247" mass="28703">MIICPKYVVYESDKDVVHDWLPVLVMDTEDTPPCFTQLELYTNVNNLPNFFKQQLQQHRGKHLLSSELFKSQVLEQIQPFCPGLKLNMHGPCLSDINDMMDFAFCLKCDKRFQCETTRSVCEKTLYTVIESMTDYLYTSLNLNSVVLLSTLLNHCKSELSRCIFKRKFASLYQQLPCALPHVNNPNNKQQYKFYKHDLSQLLVGVRSDAVSGWLKLASFFYGHTNYLTSIDLINYTLSNVQMNHLCR</sequence>
<accession>A0A8S3RZ47</accession>
<organism evidence="1 2">
    <name type="scientific">Mytilus edulis</name>
    <name type="common">Blue mussel</name>
    <dbReference type="NCBI Taxonomy" id="6550"/>
    <lineage>
        <taxon>Eukaryota</taxon>
        <taxon>Metazoa</taxon>
        <taxon>Spiralia</taxon>
        <taxon>Lophotrochozoa</taxon>
        <taxon>Mollusca</taxon>
        <taxon>Bivalvia</taxon>
        <taxon>Autobranchia</taxon>
        <taxon>Pteriomorphia</taxon>
        <taxon>Mytilida</taxon>
        <taxon>Mytiloidea</taxon>
        <taxon>Mytilidae</taxon>
        <taxon>Mytilinae</taxon>
        <taxon>Mytilus</taxon>
    </lineage>
</organism>
<dbReference type="AlphaFoldDB" id="A0A8S3RZ47"/>
<gene>
    <name evidence="1" type="ORF">MEDL_26101</name>
</gene>
<proteinExistence type="predicted"/>
<evidence type="ECO:0000313" key="1">
    <source>
        <dbReference type="EMBL" id="CAG2212112.1"/>
    </source>
</evidence>
<dbReference type="EMBL" id="CAJPWZ010001289">
    <property type="protein sequence ID" value="CAG2212112.1"/>
    <property type="molecule type" value="Genomic_DNA"/>
</dbReference>
<name>A0A8S3RZ47_MYTED</name>
<protein>
    <submittedName>
        <fullName evidence="1">Uncharacterized protein</fullName>
    </submittedName>
</protein>
<dbReference type="Proteomes" id="UP000683360">
    <property type="component" value="Unassembled WGS sequence"/>
</dbReference>
<dbReference type="OrthoDB" id="6125992at2759"/>
<comment type="caution">
    <text evidence="1">The sequence shown here is derived from an EMBL/GenBank/DDBJ whole genome shotgun (WGS) entry which is preliminary data.</text>
</comment>